<organism evidence="2 3">
    <name type="scientific">Galendromus occidentalis</name>
    <name type="common">western predatory mite</name>
    <dbReference type="NCBI Taxonomy" id="34638"/>
    <lineage>
        <taxon>Eukaryota</taxon>
        <taxon>Metazoa</taxon>
        <taxon>Ecdysozoa</taxon>
        <taxon>Arthropoda</taxon>
        <taxon>Chelicerata</taxon>
        <taxon>Arachnida</taxon>
        <taxon>Acari</taxon>
        <taxon>Parasitiformes</taxon>
        <taxon>Mesostigmata</taxon>
        <taxon>Gamasina</taxon>
        <taxon>Phytoseioidea</taxon>
        <taxon>Phytoseiidae</taxon>
        <taxon>Typhlodrominae</taxon>
        <taxon>Galendromus</taxon>
    </lineage>
</organism>
<dbReference type="GeneID" id="100897340"/>
<evidence type="ECO:0000256" key="1">
    <source>
        <dbReference type="SAM" id="SignalP"/>
    </source>
</evidence>
<dbReference type="KEGG" id="goe:100897340"/>
<dbReference type="PANTHER" id="PTHR33964">
    <property type="entry name" value="RE45066P-RELATED"/>
    <property type="match status" value="1"/>
</dbReference>
<name>A0AAJ6QRX6_9ACAR</name>
<accession>A0AAJ6QRX6</accession>
<gene>
    <name evidence="3" type="primary">LOC100897340</name>
</gene>
<sequence>MLQLLSLIAVGWAAQASAASITCDVNAFDKASGDILLYGNGPRAANDRAQLEAKCLSEKKSLKFAENYADQCVNGLGKGMLKIFIEGAGNEINKHCSNGPMKDKYVRIAPCINEKAGGDLYKCNRLLAALLEGTLTHPKKKRVPLSCCSMNEYVTCVTKHASKCGKETADFAREIINTVAGDLLDTVCTKYKPNSKECRALPKVNPASAPKYKSLLPPLAEVLDSLGS</sequence>
<keyword evidence="2" id="KW-1185">Reference proteome</keyword>
<reference evidence="3" key="1">
    <citation type="submission" date="2025-08" db="UniProtKB">
        <authorList>
            <consortium name="RefSeq"/>
        </authorList>
    </citation>
    <scope>IDENTIFICATION</scope>
</reference>
<feature type="signal peptide" evidence="1">
    <location>
        <begin position="1"/>
        <end position="18"/>
    </location>
</feature>
<dbReference type="RefSeq" id="XP_003741861.1">
    <property type="nucleotide sequence ID" value="XM_003741813.2"/>
</dbReference>
<keyword evidence="1" id="KW-0732">Signal</keyword>
<dbReference type="PANTHER" id="PTHR33964:SF1">
    <property type="entry name" value="RE45066P"/>
    <property type="match status" value="1"/>
</dbReference>
<evidence type="ECO:0000313" key="3">
    <source>
        <dbReference type="RefSeq" id="XP_003741861.1"/>
    </source>
</evidence>
<evidence type="ECO:0000313" key="2">
    <source>
        <dbReference type="Proteomes" id="UP000694867"/>
    </source>
</evidence>
<feature type="chain" id="PRO_5042490443" evidence="1">
    <location>
        <begin position="19"/>
        <end position="228"/>
    </location>
</feature>
<protein>
    <submittedName>
        <fullName evidence="3">Uncharacterized protein LOC100897340</fullName>
    </submittedName>
</protein>
<proteinExistence type="predicted"/>
<dbReference type="AlphaFoldDB" id="A0AAJ6QRX6"/>
<dbReference type="Proteomes" id="UP000694867">
    <property type="component" value="Unplaced"/>
</dbReference>